<dbReference type="Pfam" id="PF03603">
    <property type="entry name" value="DNA_III_psi"/>
    <property type="match status" value="1"/>
</dbReference>
<gene>
    <name evidence="1" type="ORF">FCS21_06650</name>
</gene>
<dbReference type="GO" id="GO:0008408">
    <property type="term" value="F:3'-5' exonuclease activity"/>
    <property type="evidence" value="ECO:0007669"/>
    <property type="project" value="InterPro"/>
</dbReference>
<dbReference type="SUPFAM" id="SSF102220">
    <property type="entry name" value="DNA polymerase III psi subunit"/>
    <property type="match status" value="1"/>
</dbReference>
<dbReference type="InterPro" id="IPR036654">
    <property type="entry name" value="DNA_pol_III_psi_sf"/>
</dbReference>
<keyword evidence="2" id="KW-1185">Reference proteome</keyword>
<reference evidence="1 2" key="1">
    <citation type="submission" date="2019-05" db="EMBL/GenBank/DDBJ databases">
        <title>Colwellia ponticola sp. nov., isolated from seawater.</title>
        <authorList>
            <person name="Yoon J.-H."/>
        </authorList>
    </citation>
    <scope>NUCLEOTIDE SEQUENCE [LARGE SCALE GENOMIC DNA]</scope>
    <source>
        <strain evidence="1 2">OISW-25</strain>
    </source>
</reference>
<organism evidence="1 2">
    <name type="scientific">Colwellia ponticola</name>
    <dbReference type="NCBI Taxonomy" id="2304625"/>
    <lineage>
        <taxon>Bacteria</taxon>
        <taxon>Pseudomonadati</taxon>
        <taxon>Pseudomonadota</taxon>
        <taxon>Gammaproteobacteria</taxon>
        <taxon>Alteromonadales</taxon>
        <taxon>Colwelliaceae</taxon>
        <taxon>Colwellia</taxon>
    </lineage>
</organism>
<evidence type="ECO:0000313" key="1">
    <source>
        <dbReference type="EMBL" id="TMM45998.1"/>
    </source>
</evidence>
<name>A0A8H2JP40_9GAMM</name>
<dbReference type="GO" id="GO:0003887">
    <property type="term" value="F:DNA-directed DNA polymerase activity"/>
    <property type="evidence" value="ECO:0007669"/>
    <property type="project" value="InterPro"/>
</dbReference>
<protein>
    <submittedName>
        <fullName evidence="1">DNA polymerase III subunit psi</fullName>
    </submittedName>
</protein>
<dbReference type="Proteomes" id="UP000307702">
    <property type="component" value="Unassembled WGS sequence"/>
</dbReference>
<dbReference type="OrthoDB" id="6226957at2"/>
<evidence type="ECO:0000313" key="2">
    <source>
        <dbReference type="Proteomes" id="UP000307702"/>
    </source>
</evidence>
<dbReference type="InterPro" id="IPR004615">
    <property type="entry name" value="DNA_pol_III_psi"/>
</dbReference>
<proteinExistence type="predicted"/>
<accession>A0A8H2JP40</accession>
<dbReference type="AlphaFoldDB" id="A0A8H2JP40"/>
<dbReference type="EMBL" id="SZVP01000004">
    <property type="protein sequence ID" value="TMM45998.1"/>
    <property type="molecule type" value="Genomic_DNA"/>
</dbReference>
<dbReference type="GO" id="GO:0006260">
    <property type="term" value="P:DNA replication"/>
    <property type="evidence" value="ECO:0007669"/>
    <property type="project" value="InterPro"/>
</dbReference>
<comment type="caution">
    <text evidence="1">The sequence shown here is derived from an EMBL/GenBank/DDBJ whole genome shotgun (WGS) entry which is preliminary data.</text>
</comment>
<dbReference type="Gene3D" id="3.40.50.10220">
    <property type="entry name" value="DNA polymerase III, psi subunit"/>
    <property type="match status" value="1"/>
</dbReference>
<sequence length="124" mass="14005">MSINQRQFEQLTEMGISLWQHRTENSDSEKVATHKPYIDIDLNALAKQQLFNDILLSLGLSIGEISQQGDHINLGLFSWSFTVLSSSNNIQLLDQQLTTPTIDAIAKSPALKKQLWQLLSKKIL</sequence>
<dbReference type="RefSeq" id="WP_138621694.1">
    <property type="nucleotide sequence ID" value="NZ_SZVP01000004.1"/>
</dbReference>